<proteinExistence type="predicted"/>
<feature type="transmembrane region" description="Helical" evidence="1">
    <location>
        <begin position="160"/>
        <end position="181"/>
    </location>
</feature>
<keyword evidence="1" id="KW-1133">Transmembrane helix</keyword>
<evidence type="ECO:0000313" key="3">
    <source>
        <dbReference type="Proteomes" id="UP001157914"/>
    </source>
</evidence>
<organism evidence="2 3">
    <name type="scientific">Roseibium denhamense</name>
    <dbReference type="NCBI Taxonomy" id="76305"/>
    <lineage>
        <taxon>Bacteria</taxon>
        <taxon>Pseudomonadati</taxon>
        <taxon>Pseudomonadota</taxon>
        <taxon>Alphaproteobacteria</taxon>
        <taxon>Hyphomicrobiales</taxon>
        <taxon>Stappiaceae</taxon>
        <taxon>Roseibium</taxon>
    </lineage>
</organism>
<gene>
    <name evidence="2" type="ORF">SAMN06265374_3048</name>
</gene>
<accession>A0ABY1PA69</accession>
<keyword evidence="1" id="KW-0472">Membrane</keyword>
<feature type="transmembrane region" description="Helical" evidence="1">
    <location>
        <begin position="48"/>
        <end position="68"/>
    </location>
</feature>
<keyword evidence="1" id="KW-0812">Transmembrane</keyword>
<evidence type="ECO:0000313" key="2">
    <source>
        <dbReference type="EMBL" id="SMP29036.1"/>
    </source>
</evidence>
<protein>
    <submittedName>
        <fullName evidence="2">Uncharacterized protein</fullName>
    </submittedName>
</protein>
<name>A0ABY1PA69_9HYPH</name>
<feature type="transmembrane region" description="Helical" evidence="1">
    <location>
        <begin position="80"/>
        <end position="101"/>
    </location>
</feature>
<dbReference type="RefSeq" id="WP_155193233.1">
    <property type="nucleotide sequence ID" value="NZ_BAAAEA010000004.1"/>
</dbReference>
<sequence>MTFSNPLIETRAHVRLSAALTGFSIALAVLASAAHIADPRLLDGVPVWAKPFKFSVSFAALFATFLWLENRLSQSWRNGWVVTITISVMAICFAAEMSYIFYQAGLAEASHFNTSTPFHTFMYQVVMFLGALTLIVGIAVYGAAAALDKNADLPPGIRQGVIWGFGLSFLLTLIVAGYMGANESNHVGIPGPGTGKIPVAGWSLSGGDLRPAHFLALHAMQVLPVIGWLADRYKPRRAQRFVILAALGYSLLTMGVFAAALSAS</sequence>
<dbReference type="Proteomes" id="UP001157914">
    <property type="component" value="Unassembled WGS sequence"/>
</dbReference>
<feature type="transmembrane region" description="Helical" evidence="1">
    <location>
        <begin position="121"/>
        <end position="148"/>
    </location>
</feature>
<feature type="transmembrane region" description="Helical" evidence="1">
    <location>
        <begin position="12"/>
        <end position="36"/>
    </location>
</feature>
<evidence type="ECO:0000256" key="1">
    <source>
        <dbReference type="SAM" id="Phobius"/>
    </source>
</evidence>
<comment type="caution">
    <text evidence="2">The sequence shown here is derived from an EMBL/GenBank/DDBJ whole genome shotgun (WGS) entry which is preliminary data.</text>
</comment>
<feature type="transmembrane region" description="Helical" evidence="1">
    <location>
        <begin position="242"/>
        <end position="263"/>
    </location>
</feature>
<feature type="transmembrane region" description="Helical" evidence="1">
    <location>
        <begin position="212"/>
        <end position="230"/>
    </location>
</feature>
<dbReference type="EMBL" id="FXTT01000004">
    <property type="protein sequence ID" value="SMP29036.1"/>
    <property type="molecule type" value="Genomic_DNA"/>
</dbReference>
<keyword evidence="3" id="KW-1185">Reference proteome</keyword>
<reference evidence="2 3" key="1">
    <citation type="submission" date="2017-05" db="EMBL/GenBank/DDBJ databases">
        <authorList>
            <person name="Varghese N."/>
            <person name="Submissions S."/>
        </authorList>
    </citation>
    <scope>NUCLEOTIDE SEQUENCE [LARGE SCALE GENOMIC DNA]</scope>
    <source>
        <strain evidence="2 3">DSM 15949</strain>
    </source>
</reference>